<organism evidence="2 4">
    <name type="scientific">Rotaria magnacalcarata</name>
    <dbReference type="NCBI Taxonomy" id="392030"/>
    <lineage>
        <taxon>Eukaryota</taxon>
        <taxon>Metazoa</taxon>
        <taxon>Spiralia</taxon>
        <taxon>Gnathifera</taxon>
        <taxon>Rotifera</taxon>
        <taxon>Eurotatoria</taxon>
        <taxon>Bdelloidea</taxon>
        <taxon>Philodinida</taxon>
        <taxon>Philodinidae</taxon>
        <taxon>Rotaria</taxon>
    </lineage>
</organism>
<comment type="caution">
    <text evidence="2">The sequence shown here is derived from an EMBL/GenBank/DDBJ whole genome shotgun (WGS) entry which is preliminary data.</text>
</comment>
<keyword evidence="5" id="KW-1185">Reference proteome</keyword>
<reference evidence="2" key="1">
    <citation type="submission" date="2021-02" db="EMBL/GenBank/DDBJ databases">
        <authorList>
            <person name="Nowell W R."/>
        </authorList>
    </citation>
    <scope>NUCLEOTIDE SEQUENCE</scope>
</reference>
<evidence type="ECO:0000256" key="1">
    <source>
        <dbReference type="SAM" id="Phobius"/>
    </source>
</evidence>
<dbReference type="Proteomes" id="UP000663856">
    <property type="component" value="Unassembled WGS sequence"/>
</dbReference>
<protein>
    <submittedName>
        <fullName evidence="2">Uncharacterized protein</fullName>
    </submittedName>
</protein>
<evidence type="ECO:0000313" key="4">
    <source>
        <dbReference type="Proteomes" id="UP000663856"/>
    </source>
</evidence>
<dbReference type="EMBL" id="CAJOBG010009913">
    <property type="protein sequence ID" value="CAF4276210.1"/>
    <property type="molecule type" value="Genomic_DNA"/>
</dbReference>
<sequence length="649" mass="72089">MTTHASHFNGGAITWQPIDPYSNSSSIGITITQTYSWTYPEVNCTTNVPISSGKNDVNLTCIANCSTDGGYSNAVIDIITDCTSYSTTLSTVSSQRSVNVTLNAGAYFFLAYQDKAWRKLYATSTSNLQWSIVTLIDLRVRSDGMINTPPVANVLSPQYVIFNTTTLINIPVDICYPSGLPSDTSLSNCTLSFTGSVANKCYPMALQVEDYMSTSSIVAMSSVSVQLLICVESTPNCTRPPSIVPLTDCLVLQTSVSTNYTVYIMNLCNSSATITEVIISKSISGMIVSSLTNSTTNTSLSYITLTWTPQASQTGTQELCLYAYNSLLVRSTQYCVTFTVATSSSSCLVTTTTTISSTNKNTNDINVPLIVGLSLLGLLVSLCYVCCWVYYFHQATKQQSWRDKTIHENMAEKKHWQLPPPFTTRKFPFKILNHDYLFRKMLNSQDTTSNCHSSTPTVLSNMFKNSIVFSAAENPTHNNTNQEFERQSIRPNVLKQHYYSVTRIPRSKLSTVSTAQQFKVNKTNKTNNHMAATTNNVIRDIAIQDVRKLIHQGGSMGSIELNIENMTDVQENQITNSNTSIAIKQRRTHSMNTSMNNQLVSKEYSLNMKNVTVIRIKTLSHDRKLRKKHGDTLPFENNSEYINTKKPVS</sequence>
<keyword evidence="1" id="KW-1133">Transmembrane helix</keyword>
<evidence type="ECO:0000313" key="3">
    <source>
        <dbReference type="EMBL" id="CAF4276210.1"/>
    </source>
</evidence>
<feature type="transmembrane region" description="Helical" evidence="1">
    <location>
        <begin position="369"/>
        <end position="392"/>
    </location>
</feature>
<name>A0A817AKZ9_9BILA</name>
<keyword evidence="1" id="KW-0472">Membrane</keyword>
<proteinExistence type="predicted"/>
<gene>
    <name evidence="3" type="ORF">OVN521_LOCUS30372</name>
    <name evidence="2" type="ORF">WKI299_LOCUS37024</name>
</gene>
<dbReference type="EMBL" id="CAJNRF010018197">
    <property type="protein sequence ID" value="CAF2250706.1"/>
    <property type="molecule type" value="Genomic_DNA"/>
</dbReference>
<dbReference type="AlphaFoldDB" id="A0A817AKZ9"/>
<keyword evidence="1" id="KW-0812">Transmembrane</keyword>
<evidence type="ECO:0000313" key="5">
    <source>
        <dbReference type="Proteomes" id="UP000663866"/>
    </source>
</evidence>
<dbReference type="Proteomes" id="UP000663866">
    <property type="component" value="Unassembled WGS sequence"/>
</dbReference>
<evidence type="ECO:0000313" key="2">
    <source>
        <dbReference type="EMBL" id="CAF2250706.1"/>
    </source>
</evidence>
<accession>A0A817AKZ9</accession>